<dbReference type="Proteomes" id="UP000239649">
    <property type="component" value="Unassembled WGS sequence"/>
</dbReference>
<dbReference type="STRING" id="554055.A0A2P6VI81"/>
<dbReference type="GO" id="GO:0010564">
    <property type="term" value="P:regulation of cell cycle process"/>
    <property type="evidence" value="ECO:0007669"/>
    <property type="project" value="TreeGrafter"/>
</dbReference>
<gene>
    <name evidence="2" type="ORF">C2E20_3033</name>
</gene>
<dbReference type="PANTHER" id="PTHR21574:SF0">
    <property type="entry name" value="CENTROSOMAL PROTEIN OF 120 KDA"/>
    <property type="match status" value="1"/>
</dbReference>
<name>A0A2P6VI81_9CHLO</name>
<dbReference type="OrthoDB" id="332250at2759"/>
<evidence type="ECO:0000313" key="3">
    <source>
        <dbReference type="Proteomes" id="UP000239649"/>
    </source>
</evidence>
<evidence type="ECO:0000256" key="1">
    <source>
        <dbReference type="SAM" id="Coils"/>
    </source>
</evidence>
<dbReference type="InterPro" id="IPR039893">
    <property type="entry name" value="CEP120-like"/>
</dbReference>
<dbReference type="EMBL" id="LHPF02000006">
    <property type="protein sequence ID" value="PSC73803.1"/>
    <property type="molecule type" value="Genomic_DNA"/>
</dbReference>
<feature type="coiled-coil region" evidence="1">
    <location>
        <begin position="299"/>
        <end position="491"/>
    </location>
</feature>
<protein>
    <recommendedName>
        <fullName evidence="4">Centrosomal of 120 kDa</fullName>
    </recommendedName>
</protein>
<organism evidence="2 3">
    <name type="scientific">Micractinium conductrix</name>
    <dbReference type="NCBI Taxonomy" id="554055"/>
    <lineage>
        <taxon>Eukaryota</taxon>
        <taxon>Viridiplantae</taxon>
        <taxon>Chlorophyta</taxon>
        <taxon>core chlorophytes</taxon>
        <taxon>Trebouxiophyceae</taxon>
        <taxon>Chlorellales</taxon>
        <taxon>Chlorellaceae</taxon>
        <taxon>Chlorella clade</taxon>
        <taxon>Micractinium</taxon>
    </lineage>
</organism>
<accession>A0A2P6VI81</accession>
<dbReference type="GO" id="GO:0005815">
    <property type="term" value="C:microtubule organizing center"/>
    <property type="evidence" value="ECO:0007669"/>
    <property type="project" value="TreeGrafter"/>
</dbReference>
<keyword evidence="1" id="KW-0175">Coiled coil</keyword>
<comment type="caution">
    <text evidence="2">The sequence shown here is derived from an EMBL/GenBank/DDBJ whole genome shotgun (WGS) entry which is preliminary data.</text>
</comment>
<dbReference type="AlphaFoldDB" id="A0A2P6VI81"/>
<evidence type="ECO:0000313" key="2">
    <source>
        <dbReference type="EMBL" id="PSC73803.1"/>
    </source>
</evidence>
<reference evidence="2 3" key="1">
    <citation type="journal article" date="2018" name="Plant J.">
        <title>Genome sequences of Chlorella sorokiniana UTEX 1602 and Micractinium conductrix SAG 241.80: implications to maltose excretion by a green alga.</title>
        <authorList>
            <person name="Arriola M.B."/>
            <person name="Velmurugan N."/>
            <person name="Zhang Y."/>
            <person name="Plunkett M.H."/>
            <person name="Hondzo H."/>
            <person name="Barney B.M."/>
        </authorList>
    </citation>
    <scope>NUCLEOTIDE SEQUENCE [LARGE SCALE GENOMIC DNA]</scope>
    <source>
        <strain evidence="2 3">SAG 241.80</strain>
    </source>
</reference>
<sequence length="605" mass="62873">MEADAALLAQAGSLSAGVLAEAAAGGGALRAFTFSVDLRRFVAGPRLPLNLASVALELDLPTELAGLIQASNGRLPPRLAPLRTQAVAVARGSEAALPGGRASVDFAAGLMAVATLLARSPVLTVDVYHRQRLADDLLLGRAHVPLAPLLQESWVEGRAGVYALAPSAAHPARHERTQIGTLHLVMSLEEAGPAGAGPAAAAASPAAADATARAAATLPAALPAALPEAAAELRPAAGRAPAAVGGIGGPEFEAAWELELWKREEEARWRGELQEREANRMAALEEAWRRREAEREGEAATLRSEYAALEARARQVLAAAEERETRVVAAEEGVARRRRELEREHATRVAEAEAAVRRLQAECQHQLELEAQRRQAATQAAVAAEARAAAAEARVAVAEKAVAAHREAHARSDAGRLESELAAMQRQVAEAEARAAKAAEAKRKYKEQVVRLAGEVASLQTQLAELAGMKRRQLDAELAELQAREQALAARRDVAEMGDLKRQLAALQMGGGSGNAAAGVAARGRGSPGGKENGEAADAACAAGAAAATRPTVLPAGELSEAVARLAAERELLLSSGAYAPGDPLIDQLDARLRECAALAAASVP</sequence>
<dbReference type="PANTHER" id="PTHR21574">
    <property type="entry name" value="CENTROSOMAL PROTEIN OF 120 KDA"/>
    <property type="match status" value="1"/>
</dbReference>
<proteinExistence type="predicted"/>
<keyword evidence="3" id="KW-1185">Reference proteome</keyword>
<evidence type="ECO:0008006" key="4">
    <source>
        <dbReference type="Google" id="ProtNLM"/>
    </source>
</evidence>